<comment type="similarity">
    <text evidence="6">Belongs to the ABC-4 integral membrane protein family.</text>
</comment>
<feature type="transmembrane region" description="Helical" evidence="6">
    <location>
        <begin position="233"/>
        <end position="252"/>
    </location>
</feature>
<comment type="caution">
    <text evidence="8">The sequence shown here is derived from an EMBL/GenBank/DDBJ whole genome shotgun (WGS) entry which is preliminary data.</text>
</comment>
<feature type="transmembrane region" description="Helical" evidence="6">
    <location>
        <begin position="199"/>
        <end position="218"/>
    </location>
</feature>
<feature type="transmembrane region" description="Helical" evidence="6">
    <location>
        <begin position="524"/>
        <end position="548"/>
    </location>
</feature>
<evidence type="ECO:0000259" key="7">
    <source>
        <dbReference type="Pfam" id="PF02687"/>
    </source>
</evidence>
<evidence type="ECO:0000256" key="5">
    <source>
        <dbReference type="ARBA" id="ARBA00023136"/>
    </source>
</evidence>
<keyword evidence="4 6" id="KW-1133">Transmembrane helix</keyword>
<evidence type="ECO:0000256" key="3">
    <source>
        <dbReference type="ARBA" id="ARBA00022692"/>
    </source>
</evidence>
<dbReference type="PANTHER" id="PTHR46795:SF3">
    <property type="entry name" value="ABC TRANSPORTER PERMEASE"/>
    <property type="match status" value="1"/>
</dbReference>
<evidence type="ECO:0000313" key="8">
    <source>
        <dbReference type="EMBL" id="OMD45377.1"/>
    </source>
</evidence>
<dbReference type="InterPro" id="IPR003838">
    <property type="entry name" value="ABC3_permease_C"/>
</dbReference>
<dbReference type="PANTHER" id="PTHR46795">
    <property type="entry name" value="ABC TRANSPORTER PERMEASE-RELATED-RELATED"/>
    <property type="match status" value="1"/>
</dbReference>
<dbReference type="InterPro" id="IPR027022">
    <property type="entry name" value="ABC_permease_BceB-typ"/>
</dbReference>
<accession>A0ABX3H7K9</accession>
<dbReference type="InterPro" id="IPR052536">
    <property type="entry name" value="ABC-4_Integral_Memb_Prot"/>
</dbReference>
<evidence type="ECO:0000256" key="4">
    <source>
        <dbReference type="ARBA" id="ARBA00022989"/>
    </source>
</evidence>
<dbReference type="Proteomes" id="UP000187412">
    <property type="component" value="Unassembled WGS sequence"/>
</dbReference>
<feature type="transmembrane region" description="Helical" evidence="6">
    <location>
        <begin position="290"/>
        <end position="314"/>
    </location>
</feature>
<evidence type="ECO:0000313" key="9">
    <source>
        <dbReference type="Proteomes" id="UP000187412"/>
    </source>
</evidence>
<evidence type="ECO:0000256" key="2">
    <source>
        <dbReference type="ARBA" id="ARBA00022475"/>
    </source>
</evidence>
<reference evidence="8 9" key="1">
    <citation type="submission" date="2016-10" db="EMBL/GenBank/DDBJ databases">
        <title>Paenibacillus species isolates.</title>
        <authorList>
            <person name="Beno S.M."/>
        </authorList>
    </citation>
    <scope>NUCLEOTIDE SEQUENCE [LARGE SCALE GENOMIC DNA]</scope>
    <source>
        <strain evidence="8 9">FSL H7-0744</strain>
    </source>
</reference>
<evidence type="ECO:0000256" key="6">
    <source>
        <dbReference type="PIRNR" id="PIRNR018968"/>
    </source>
</evidence>
<feature type="transmembrane region" description="Helical" evidence="6">
    <location>
        <begin position="583"/>
        <end position="601"/>
    </location>
</feature>
<keyword evidence="6" id="KW-0813">Transport</keyword>
<protein>
    <submittedName>
        <fullName evidence="8">Bacitracin ABC transporter permease</fullName>
    </submittedName>
</protein>
<feature type="transmembrane region" description="Helical" evidence="6">
    <location>
        <begin position="613"/>
        <end position="638"/>
    </location>
</feature>
<feature type="transmembrane region" description="Helical" evidence="6">
    <location>
        <begin position="18"/>
        <end position="35"/>
    </location>
</feature>
<feature type="transmembrane region" description="Helical" evidence="6">
    <location>
        <begin position="109"/>
        <end position="133"/>
    </location>
</feature>
<keyword evidence="9" id="KW-1185">Reference proteome</keyword>
<gene>
    <name evidence="8" type="ORF">BSK56_19855</name>
</gene>
<evidence type="ECO:0000256" key="1">
    <source>
        <dbReference type="ARBA" id="ARBA00004651"/>
    </source>
</evidence>
<dbReference type="PIRSF" id="PIRSF018968">
    <property type="entry name" value="ABC_permease_BceB"/>
    <property type="match status" value="1"/>
</dbReference>
<comment type="subcellular location">
    <subcellularLocation>
        <location evidence="1 6">Cell membrane</location>
        <topology evidence="1 6">Multi-pass membrane protein</topology>
    </subcellularLocation>
</comment>
<dbReference type="Pfam" id="PF02687">
    <property type="entry name" value="FtsX"/>
    <property type="match status" value="1"/>
</dbReference>
<keyword evidence="5 6" id="KW-0472">Membrane</keyword>
<name>A0ABX3H7K9_PAEBO</name>
<proteinExistence type="inferred from homology"/>
<sequence length="646" mass="72391">MSLNYIVLRNLKKNIKNYYLYVFALIFGVALYFSFVTLKYDPAMDEVKGSVKGGAAIGTSSVLLVVIVAIFLLYANTIFIKRRSREIGLFQLIGLTKGKIFKLLSAENLILYFGSMIIGIGAGFVMSRLILMILFKILEVDELAKLRFSTQALLQTVIVFAAIYLLIMIMNYVFIKGQSILSLFRVTSTTQERIKKMSLWEIIMGLLGIGFVAGGYYLSTQLFGGKFNAMNELMIIMILVLGLVIVGTYLFYKGSVSFVFNAIRKSKKGYLSINEVLSLSSIMFRMKSNALLLTIITTVSALAIGLLSLSYISYYSAEATAKESSPHDFGFARTEAKEKFIQALNKEQIKYKEIDIYPVGVDVDATQIMDVSPFTASEDRILSTSVVSDISIEGVELEPGETRLMGYSSALEKLITLKETGEVGFLTSSGTIKQQLSGVSKQPTLPVYYASGSGVFVVDESVYQELVKVLDPKLQKKKEVANYYGIEITDRSKLDTANQIYENQAPQEPSFSQHKYEMNQRSNMGMIMFIVGFLGLTFLITSGCILYFKQMDEGEEEKGGYTILRKLGFTQSDLLHGIQFKQLFNFGIPLVIGLSHSYFAVKSGWFFFGTEMLTPMILVMLFYTVLYSVFGFLSVLFYKRVIRESL</sequence>
<dbReference type="RefSeq" id="WP_076112440.1">
    <property type="nucleotide sequence ID" value="NZ_MPTB01000026.1"/>
</dbReference>
<keyword evidence="2 6" id="KW-1003">Cell membrane</keyword>
<organism evidence="8 9">
    <name type="scientific">Paenibacillus borealis</name>
    <dbReference type="NCBI Taxonomy" id="160799"/>
    <lineage>
        <taxon>Bacteria</taxon>
        <taxon>Bacillati</taxon>
        <taxon>Bacillota</taxon>
        <taxon>Bacilli</taxon>
        <taxon>Bacillales</taxon>
        <taxon>Paenibacillaceae</taxon>
        <taxon>Paenibacillus</taxon>
    </lineage>
</organism>
<keyword evidence="3 6" id="KW-0812">Transmembrane</keyword>
<dbReference type="EMBL" id="MPTB01000026">
    <property type="protein sequence ID" value="OMD45377.1"/>
    <property type="molecule type" value="Genomic_DNA"/>
</dbReference>
<feature type="domain" description="ABC3 transporter permease C-terminal" evidence="7">
    <location>
        <begin position="61"/>
        <end position="172"/>
    </location>
</feature>
<feature type="transmembrane region" description="Helical" evidence="6">
    <location>
        <begin position="153"/>
        <end position="175"/>
    </location>
</feature>
<feature type="transmembrane region" description="Helical" evidence="6">
    <location>
        <begin position="55"/>
        <end position="75"/>
    </location>
</feature>